<organism evidence="2 3">
    <name type="scientific">Thalassotalea marina</name>
    <dbReference type="NCBI Taxonomy" id="1673741"/>
    <lineage>
        <taxon>Bacteria</taxon>
        <taxon>Pseudomonadati</taxon>
        <taxon>Pseudomonadota</taxon>
        <taxon>Gammaproteobacteria</taxon>
        <taxon>Alteromonadales</taxon>
        <taxon>Colwelliaceae</taxon>
        <taxon>Thalassotalea</taxon>
    </lineage>
</organism>
<dbReference type="RefSeq" id="WP_189767733.1">
    <property type="nucleotide sequence ID" value="NZ_BNCK01000002.1"/>
</dbReference>
<reference evidence="2" key="2">
    <citation type="submission" date="2020-09" db="EMBL/GenBank/DDBJ databases">
        <authorList>
            <person name="Sun Q."/>
            <person name="Kim S."/>
        </authorList>
    </citation>
    <scope>NUCLEOTIDE SEQUENCE</scope>
    <source>
        <strain evidence="2">KCTC 42731</strain>
    </source>
</reference>
<dbReference type="AlphaFoldDB" id="A0A919BDE0"/>
<keyword evidence="1" id="KW-0812">Transmembrane</keyword>
<reference evidence="2" key="1">
    <citation type="journal article" date="2014" name="Int. J. Syst. Evol. Microbiol.">
        <title>Complete genome sequence of Corynebacterium casei LMG S-19264T (=DSM 44701T), isolated from a smear-ripened cheese.</title>
        <authorList>
            <consortium name="US DOE Joint Genome Institute (JGI-PGF)"/>
            <person name="Walter F."/>
            <person name="Albersmeier A."/>
            <person name="Kalinowski J."/>
            <person name="Ruckert C."/>
        </authorList>
    </citation>
    <scope>NUCLEOTIDE SEQUENCE</scope>
    <source>
        <strain evidence="2">KCTC 42731</strain>
    </source>
</reference>
<accession>A0A919BDE0</accession>
<evidence type="ECO:0000256" key="1">
    <source>
        <dbReference type="SAM" id="Phobius"/>
    </source>
</evidence>
<keyword evidence="1" id="KW-1133">Transmembrane helix</keyword>
<sequence>MSRNKDTDQDKAFTQWLENGASDEFFAQDSDEASLWQDRAKVAKTIAHHADVTPEVNVPNWNRDATFENDKKSWWQWQGLPAMSFAFSLFAMTLVLFKVEVVVQEEGFMLSFAGSHQANQQQQMNQLIDQKLQSFASEQQVILANYASDIKVKQQESNLQLASYIMGASRQERKEDMSEFIKYINEQRADDKFDQQMQLQRLQQTMQIQTNKVQQLGLQAQPANWTTEE</sequence>
<keyword evidence="1" id="KW-0472">Membrane</keyword>
<name>A0A919BDE0_9GAMM</name>
<dbReference type="Proteomes" id="UP000623842">
    <property type="component" value="Unassembled WGS sequence"/>
</dbReference>
<protein>
    <submittedName>
        <fullName evidence="2">Uncharacterized protein</fullName>
    </submittedName>
</protein>
<dbReference type="EMBL" id="BNCK01000002">
    <property type="protein sequence ID" value="GHF83962.1"/>
    <property type="molecule type" value="Genomic_DNA"/>
</dbReference>
<evidence type="ECO:0000313" key="3">
    <source>
        <dbReference type="Proteomes" id="UP000623842"/>
    </source>
</evidence>
<keyword evidence="3" id="KW-1185">Reference proteome</keyword>
<feature type="transmembrane region" description="Helical" evidence="1">
    <location>
        <begin position="80"/>
        <end position="99"/>
    </location>
</feature>
<evidence type="ECO:0000313" key="2">
    <source>
        <dbReference type="EMBL" id="GHF83962.1"/>
    </source>
</evidence>
<gene>
    <name evidence="2" type="ORF">GCM10017161_09150</name>
</gene>
<comment type="caution">
    <text evidence="2">The sequence shown here is derived from an EMBL/GenBank/DDBJ whole genome shotgun (WGS) entry which is preliminary data.</text>
</comment>
<proteinExistence type="predicted"/>